<feature type="transmembrane region" description="Helical" evidence="7">
    <location>
        <begin position="664"/>
        <end position="686"/>
    </location>
</feature>
<comment type="similarity">
    <text evidence="2">Belongs to the resistance-nodulation-cell division (RND) (TC 2.A.6) family. MmpL subfamily.</text>
</comment>
<proteinExistence type="inferred from homology"/>
<dbReference type="AlphaFoldDB" id="A0A4Q7NR96"/>
<feature type="transmembrane region" description="Helical" evidence="7">
    <location>
        <begin position="282"/>
        <end position="303"/>
    </location>
</feature>
<evidence type="ECO:0000256" key="2">
    <source>
        <dbReference type="ARBA" id="ARBA00010157"/>
    </source>
</evidence>
<organism evidence="9 10">
    <name type="scientific">Motilibacter rhizosphaerae</name>
    <dbReference type="NCBI Taxonomy" id="598652"/>
    <lineage>
        <taxon>Bacteria</taxon>
        <taxon>Bacillati</taxon>
        <taxon>Actinomycetota</taxon>
        <taxon>Actinomycetes</taxon>
        <taxon>Motilibacterales</taxon>
        <taxon>Motilibacteraceae</taxon>
        <taxon>Motilibacter</taxon>
    </lineage>
</organism>
<evidence type="ECO:0000313" key="9">
    <source>
        <dbReference type="EMBL" id="RZS89593.1"/>
    </source>
</evidence>
<dbReference type="SUPFAM" id="SSF82866">
    <property type="entry name" value="Multidrug efflux transporter AcrB transmembrane domain"/>
    <property type="match status" value="2"/>
</dbReference>
<feature type="transmembrane region" description="Helical" evidence="7">
    <location>
        <begin position="556"/>
        <end position="577"/>
    </location>
</feature>
<comment type="subcellular location">
    <subcellularLocation>
        <location evidence="1">Cell membrane</location>
        <topology evidence="1">Multi-pass membrane protein</topology>
    </subcellularLocation>
</comment>
<keyword evidence="5 7" id="KW-1133">Transmembrane helix</keyword>
<comment type="caution">
    <text evidence="9">The sequence shown here is derived from an EMBL/GenBank/DDBJ whole genome shotgun (WGS) entry which is preliminary data.</text>
</comment>
<feature type="transmembrane region" description="Helical" evidence="7">
    <location>
        <begin position="630"/>
        <end position="658"/>
    </location>
</feature>
<feature type="transmembrane region" description="Helical" evidence="7">
    <location>
        <begin position="315"/>
        <end position="338"/>
    </location>
</feature>
<dbReference type="EMBL" id="SGXD01000002">
    <property type="protein sequence ID" value="RZS89593.1"/>
    <property type="molecule type" value="Genomic_DNA"/>
</dbReference>
<gene>
    <name evidence="9" type="ORF">EV189_1360</name>
</gene>
<evidence type="ECO:0000256" key="6">
    <source>
        <dbReference type="ARBA" id="ARBA00023136"/>
    </source>
</evidence>
<dbReference type="PANTHER" id="PTHR33406:SF6">
    <property type="entry name" value="MEMBRANE PROTEIN YDGH-RELATED"/>
    <property type="match status" value="1"/>
</dbReference>
<feature type="transmembrane region" description="Helical" evidence="7">
    <location>
        <begin position="589"/>
        <end position="609"/>
    </location>
</feature>
<feature type="transmembrane region" description="Helical" evidence="7">
    <location>
        <begin position="22"/>
        <end position="43"/>
    </location>
</feature>
<evidence type="ECO:0000256" key="5">
    <source>
        <dbReference type="ARBA" id="ARBA00022989"/>
    </source>
</evidence>
<dbReference type="InterPro" id="IPR004869">
    <property type="entry name" value="MMPL_dom"/>
</dbReference>
<dbReference type="InterPro" id="IPR000731">
    <property type="entry name" value="SSD"/>
</dbReference>
<sequence length="707" mass="73740">MSTSVTAPPAGPQERQGHRRRLLVGVGLVLVWFVALGVLGPLADKLTGIEKNNASSYLPKSAESTKSLALETEFAGAQTVPAIVVWERGSGLTAQDRDELGQAVARIGAVKDIIGRPTPLSVSKDGKAASTVVQLSSEEGFDIGKPVDAIRDAAQVEGLDPLVTGTGGLSADFSKAFEGIDGILLFTSGGVVLLLLLLVYRSPVFIPVLLSAVAALFGAQGVVYLVAKSGALTVNGQSSGILLVLVFGAGTDYALLLISRFKEELHAHESSLVAMQRALRGAVPPIVASGLTVVLGLLCLLLSDLASNKSLGPVAAIGIGCAMVAMLTFLPALLLLLGRYWFWPFVPRHDEEPQEGKGLWGRVSRLVGRRTGAVAAATAVLLLVLAGLSTTLSAHGITQAQSFTTHPDSVKGQEAFERHFPAGSGAPTSVIAPVGQLQQALRVVQGERGVASAVVTAADPAQTGQPGAAPKQVRGQAQILATLTYGADSSAAESTVRRLRADLDSVGKDVLVGGPTAITYDVATQSSRDNKVIIPAVLLVILVILVLLLRALVAPVLLVASVVLSFAATMGVCALAFKHVFHFAGADQSFPLFAFIFLVALGIDYNIFLMTRVREESHVVATRDGVLKGLAVTGGVITSAGLVLAATFSALGVLPIVFLAEIGFAVAFGVLLDTLLVRSLLVPAVVRMLGERTWWPLPLRREERAAR</sequence>
<feature type="transmembrane region" description="Helical" evidence="7">
    <location>
        <begin position="532"/>
        <end position="549"/>
    </location>
</feature>
<feature type="transmembrane region" description="Helical" evidence="7">
    <location>
        <begin position="372"/>
        <end position="392"/>
    </location>
</feature>
<keyword evidence="3" id="KW-1003">Cell membrane</keyword>
<keyword evidence="4 7" id="KW-0812">Transmembrane</keyword>
<dbReference type="Gene3D" id="1.20.1640.10">
    <property type="entry name" value="Multidrug efflux transporter AcrB transmembrane domain"/>
    <property type="match status" value="2"/>
</dbReference>
<name>A0A4Q7NR96_9ACTN</name>
<dbReference type="OrthoDB" id="2365435at2"/>
<dbReference type="Pfam" id="PF03176">
    <property type="entry name" value="MMPL"/>
    <property type="match status" value="2"/>
</dbReference>
<keyword evidence="6 7" id="KW-0472">Membrane</keyword>
<feature type="transmembrane region" description="Helical" evidence="7">
    <location>
        <begin position="207"/>
        <end position="227"/>
    </location>
</feature>
<dbReference type="RefSeq" id="WP_130492184.1">
    <property type="nucleotide sequence ID" value="NZ_SGXD01000002.1"/>
</dbReference>
<reference evidence="9 10" key="1">
    <citation type="submission" date="2019-02" db="EMBL/GenBank/DDBJ databases">
        <title>Genomic Encyclopedia of Type Strains, Phase IV (KMG-IV): sequencing the most valuable type-strain genomes for metagenomic binning, comparative biology and taxonomic classification.</title>
        <authorList>
            <person name="Goeker M."/>
        </authorList>
    </citation>
    <scope>NUCLEOTIDE SEQUENCE [LARGE SCALE GENOMIC DNA]</scope>
    <source>
        <strain evidence="9 10">DSM 45622</strain>
    </source>
</reference>
<evidence type="ECO:0000259" key="8">
    <source>
        <dbReference type="PROSITE" id="PS50156"/>
    </source>
</evidence>
<evidence type="ECO:0000313" key="10">
    <source>
        <dbReference type="Proteomes" id="UP000293638"/>
    </source>
</evidence>
<protein>
    <submittedName>
        <fullName evidence="9">RND superfamily putative drug exporter</fullName>
    </submittedName>
</protein>
<accession>A0A4Q7NR96</accession>
<feature type="transmembrane region" description="Helical" evidence="7">
    <location>
        <begin position="239"/>
        <end position="261"/>
    </location>
</feature>
<dbReference type="InterPro" id="IPR050545">
    <property type="entry name" value="Mycobact_MmpL"/>
</dbReference>
<evidence type="ECO:0000256" key="1">
    <source>
        <dbReference type="ARBA" id="ARBA00004651"/>
    </source>
</evidence>
<evidence type="ECO:0000256" key="3">
    <source>
        <dbReference type="ARBA" id="ARBA00022475"/>
    </source>
</evidence>
<feature type="transmembrane region" description="Helical" evidence="7">
    <location>
        <begin position="182"/>
        <end position="200"/>
    </location>
</feature>
<feature type="domain" description="SSD" evidence="8">
    <location>
        <begin position="209"/>
        <end position="336"/>
    </location>
</feature>
<dbReference type="Proteomes" id="UP000293638">
    <property type="component" value="Unassembled WGS sequence"/>
</dbReference>
<dbReference type="GO" id="GO:0005886">
    <property type="term" value="C:plasma membrane"/>
    <property type="evidence" value="ECO:0007669"/>
    <property type="project" value="UniProtKB-SubCell"/>
</dbReference>
<evidence type="ECO:0000256" key="7">
    <source>
        <dbReference type="SAM" id="Phobius"/>
    </source>
</evidence>
<keyword evidence="10" id="KW-1185">Reference proteome</keyword>
<dbReference type="PANTHER" id="PTHR33406">
    <property type="entry name" value="MEMBRANE PROTEIN MJ1562-RELATED"/>
    <property type="match status" value="1"/>
</dbReference>
<evidence type="ECO:0000256" key="4">
    <source>
        <dbReference type="ARBA" id="ARBA00022692"/>
    </source>
</evidence>
<dbReference type="PROSITE" id="PS50156">
    <property type="entry name" value="SSD"/>
    <property type="match status" value="1"/>
</dbReference>